<dbReference type="PATRIC" id="fig|1423812.3.peg.1399"/>
<sequence length="108" mass="12196">MTDLKSNNIPLMLGVLVGFATGIYANRLARKKTSVSPQKILEQVKKTFQEETPIQGAWINTFTQPFQKFAFKTQVYSGGISRIEDRQLIQYKFLADAKTGGVLDLQRL</sequence>
<comment type="caution">
    <text evidence="1">The sequence shown here is derived from an EMBL/GenBank/DDBJ whole genome shotgun (WGS) entry which is preliminary data.</text>
</comment>
<dbReference type="OrthoDB" id="2989832at2"/>
<evidence type="ECO:0008006" key="3">
    <source>
        <dbReference type="Google" id="ProtNLM"/>
    </source>
</evidence>
<dbReference type="AlphaFoldDB" id="A0A0R1Q8B8"/>
<name>A0A0R1Q8B8_9LACO</name>
<protein>
    <recommendedName>
        <fullName evidence="3">PepSY domain-containing protein</fullName>
    </recommendedName>
</protein>
<dbReference type="EMBL" id="AZEG01000003">
    <property type="protein sequence ID" value="KRL38597.1"/>
    <property type="molecule type" value="Genomic_DNA"/>
</dbReference>
<organism evidence="1 2">
    <name type="scientific">Liquorilactobacillus uvarum DSM 19971</name>
    <dbReference type="NCBI Taxonomy" id="1423812"/>
    <lineage>
        <taxon>Bacteria</taxon>
        <taxon>Bacillati</taxon>
        <taxon>Bacillota</taxon>
        <taxon>Bacilli</taxon>
        <taxon>Lactobacillales</taxon>
        <taxon>Lactobacillaceae</taxon>
        <taxon>Liquorilactobacillus</taxon>
    </lineage>
</organism>
<evidence type="ECO:0000313" key="1">
    <source>
        <dbReference type="EMBL" id="KRL38597.1"/>
    </source>
</evidence>
<proteinExistence type="predicted"/>
<reference evidence="1 2" key="1">
    <citation type="journal article" date="2015" name="Genome Announc.">
        <title>Expanding the biotechnology potential of lactobacilli through comparative genomics of 213 strains and associated genera.</title>
        <authorList>
            <person name="Sun Z."/>
            <person name="Harris H.M."/>
            <person name="McCann A."/>
            <person name="Guo C."/>
            <person name="Argimon S."/>
            <person name="Zhang W."/>
            <person name="Yang X."/>
            <person name="Jeffery I.B."/>
            <person name="Cooney J.C."/>
            <person name="Kagawa T.F."/>
            <person name="Liu W."/>
            <person name="Song Y."/>
            <person name="Salvetti E."/>
            <person name="Wrobel A."/>
            <person name="Rasinkangas P."/>
            <person name="Parkhill J."/>
            <person name="Rea M.C."/>
            <person name="O'Sullivan O."/>
            <person name="Ritari J."/>
            <person name="Douillard F.P."/>
            <person name="Paul Ross R."/>
            <person name="Yang R."/>
            <person name="Briner A.E."/>
            <person name="Felis G.E."/>
            <person name="de Vos W.M."/>
            <person name="Barrangou R."/>
            <person name="Klaenhammer T.R."/>
            <person name="Caufield P.W."/>
            <person name="Cui Y."/>
            <person name="Zhang H."/>
            <person name="O'Toole P.W."/>
        </authorList>
    </citation>
    <scope>NUCLEOTIDE SEQUENCE [LARGE SCALE GENOMIC DNA]</scope>
    <source>
        <strain evidence="1 2">DSM 19971</strain>
    </source>
</reference>
<accession>A0A0R1Q8B8</accession>
<dbReference type="Proteomes" id="UP000051155">
    <property type="component" value="Unassembled WGS sequence"/>
</dbReference>
<dbReference type="RefSeq" id="WP_057735926.1">
    <property type="nucleotide sequence ID" value="NZ_AZEG01000003.1"/>
</dbReference>
<keyword evidence="2" id="KW-1185">Reference proteome</keyword>
<gene>
    <name evidence="1" type="ORF">FD20_GL001313</name>
</gene>
<dbReference type="STRING" id="1423812.FD20_GL001313"/>
<evidence type="ECO:0000313" key="2">
    <source>
        <dbReference type="Proteomes" id="UP000051155"/>
    </source>
</evidence>